<keyword evidence="3" id="KW-1185">Reference proteome</keyword>
<feature type="domain" description="Enoyl reductase (ER)" evidence="1">
    <location>
        <begin position="10"/>
        <end position="306"/>
    </location>
</feature>
<organism evidence="2 3">
    <name type="scientific">Gaiella occulta</name>
    <dbReference type="NCBI Taxonomy" id="1002870"/>
    <lineage>
        <taxon>Bacteria</taxon>
        <taxon>Bacillati</taxon>
        <taxon>Actinomycetota</taxon>
        <taxon>Thermoleophilia</taxon>
        <taxon>Gaiellales</taxon>
        <taxon>Gaiellaceae</taxon>
        <taxon>Gaiella</taxon>
    </lineage>
</organism>
<dbReference type="InterPro" id="IPR011032">
    <property type="entry name" value="GroES-like_sf"/>
</dbReference>
<reference evidence="3" key="2">
    <citation type="journal article" date="2019" name="MicrobiologyOpen">
        <title>High-quality draft genome sequence of Gaiella occulta isolated from a 150 meter deep mineral water borehole and comparison with the genome sequences of other deep-branching lineages of the phylum Actinobacteria.</title>
        <authorList>
            <person name="Severino R."/>
            <person name="Froufe H.J.C."/>
            <person name="Barroso C."/>
            <person name="Albuquerque L."/>
            <person name="Lobo-da-Cunha A."/>
            <person name="da Costa M.S."/>
            <person name="Egas C."/>
        </authorList>
    </citation>
    <scope>NUCLEOTIDE SEQUENCE [LARGE SCALE GENOMIC DNA]</scope>
    <source>
        <strain evidence="3">F2-233</strain>
    </source>
</reference>
<dbReference type="InterPro" id="IPR036291">
    <property type="entry name" value="NAD(P)-bd_dom_sf"/>
</dbReference>
<dbReference type="SUPFAM" id="SSF51735">
    <property type="entry name" value="NAD(P)-binding Rossmann-fold domains"/>
    <property type="match status" value="1"/>
</dbReference>
<dbReference type="Pfam" id="PF08240">
    <property type="entry name" value="ADH_N"/>
    <property type="match status" value="1"/>
</dbReference>
<reference evidence="2 3" key="1">
    <citation type="submission" date="2018-07" db="EMBL/GenBank/DDBJ databases">
        <title>High-quality-draft genome sequence of Gaiella occulta.</title>
        <authorList>
            <person name="Severino R."/>
            <person name="Froufe H.J.C."/>
            <person name="Rainey F.A."/>
            <person name="Barroso C."/>
            <person name="Albuquerque L."/>
            <person name="Lobo-Da-Cunha A."/>
            <person name="Da Costa M.S."/>
            <person name="Egas C."/>
        </authorList>
    </citation>
    <scope>NUCLEOTIDE SEQUENCE [LARGE SCALE GENOMIC DNA]</scope>
    <source>
        <strain evidence="2 3">F2-233</strain>
    </source>
</reference>
<dbReference type="Gene3D" id="3.90.180.10">
    <property type="entry name" value="Medium-chain alcohol dehydrogenases, catalytic domain"/>
    <property type="match status" value="1"/>
</dbReference>
<evidence type="ECO:0000259" key="1">
    <source>
        <dbReference type="SMART" id="SM00829"/>
    </source>
</evidence>
<comment type="caution">
    <text evidence="2">The sequence shown here is derived from an EMBL/GenBank/DDBJ whole genome shotgun (WGS) entry which is preliminary data.</text>
</comment>
<evidence type="ECO:0000313" key="3">
    <source>
        <dbReference type="Proteomes" id="UP000254134"/>
    </source>
</evidence>
<dbReference type="Pfam" id="PF00107">
    <property type="entry name" value="ADH_zinc_N"/>
    <property type="match status" value="1"/>
</dbReference>
<dbReference type="SMART" id="SM00829">
    <property type="entry name" value="PKS_ER"/>
    <property type="match status" value="1"/>
</dbReference>
<dbReference type="RefSeq" id="WP_181813670.1">
    <property type="nucleotide sequence ID" value="NZ_QQZY01000007.1"/>
</dbReference>
<name>A0A7M2YV27_9ACTN</name>
<sequence length="308" mass="32419">MRAIVLEQVGAPEVLVLRDVPEPAPAEGEVAVSVRAAAINYADALIRRGQYPQPPPLPWIPGVEVAGETADGRRVIGLLPPGAGGGYAERTTVDERWLFDLPAGASFEEGAAFLLCFLTAWIPLTRQADVRPGTRVLVHAAAGGVGSAAVQAARALGAEVVATAGSEEKLELPRSLGAVQAVTYDRLTEIDPVDVVLDPVGGQLFADSVGLLRPLGVVIGAGFAGGPWPQLDPARLVGRNVGVQGFYLGRLMRFRPELVHAAAEDVLRLWEAELVAPVVGASFPLEQAVDAHRLIDDRRSTGKVVLLP</sequence>
<dbReference type="AlphaFoldDB" id="A0A7M2YV27"/>
<gene>
    <name evidence="2" type="ORF">Gocc_2627</name>
</gene>
<dbReference type="InterPro" id="IPR013154">
    <property type="entry name" value="ADH-like_N"/>
</dbReference>
<protein>
    <submittedName>
        <fullName evidence="2">NADPH:quinone reductase/Zn-dependent oxidoreductase</fullName>
    </submittedName>
</protein>
<dbReference type="Gene3D" id="3.40.50.720">
    <property type="entry name" value="NAD(P)-binding Rossmann-like Domain"/>
    <property type="match status" value="1"/>
</dbReference>
<dbReference type="PANTHER" id="PTHR43677">
    <property type="entry name" value="SHORT-CHAIN DEHYDROGENASE/REDUCTASE"/>
    <property type="match status" value="1"/>
</dbReference>
<proteinExistence type="predicted"/>
<dbReference type="PANTHER" id="PTHR43677:SF4">
    <property type="entry name" value="QUINONE OXIDOREDUCTASE-LIKE PROTEIN 2"/>
    <property type="match status" value="1"/>
</dbReference>
<evidence type="ECO:0000313" key="2">
    <source>
        <dbReference type="EMBL" id="RDI73714.1"/>
    </source>
</evidence>
<dbReference type="InterPro" id="IPR051397">
    <property type="entry name" value="Zn-ADH-like_protein"/>
</dbReference>
<dbReference type="EMBL" id="QQZY01000007">
    <property type="protein sequence ID" value="RDI73714.1"/>
    <property type="molecule type" value="Genomic_DNA"/>
</dbReference>
<dbReference type="SUPFAM" id="SSF50129">
    <property type="entry name" value="GroES-like"/>
    <property type="match status" value="1"/>
</dbReference>
<dbReference type="GO" id="GO:0016491">
    <property type="term" value="F:oxidoreductase activity"/>
    <property type="evidence" value="ECO:0007669"/>
    <property type="project" value="InterPro"/>
</dbReference>
<dbReference type="Proteomes" id="UP000254134">
    <property type="component" value="Unassembled WGS sequence"/>
</dbReference>
<dbReference type="InterPro" id="IPR020843">
    <property type="entry name" value="ER"/>
</dbReference>
<dbReference type="InterPro" id="IPR013149">
    <property type="entry name" value="ADH-like_C"/>
</dbReference>
<accession>A0A7M2YV27</accession>